<keyword evidence="2" id="KW-1185">Reference proteome</keyword>
<comment type="caution">
    <text evidence="1">The sequence shown here is derived from an EMBL/GenBank/DDBJ whole genome shotgun (WGS) entry which is preliminary data.</text>
</comment>
<evidence type="ECO:0000313" key="2">
    <source>
        <dbReference type="Proteomes" id="UP000238274"/>
    </source>
</evidence>
<proteinExistence type="predicted"/>
<dbReference type="VEuPathDB" id="FungiDB:PSHT_04184"/>
<dbReference type="VEuPathDB" id="FungiDB:PSTT_02127"/>
<dbReference type="Proteomes" id="UP000238274">
    <property type="component" value="Unassembled WGS sequence"/>
</dbReference>
<reference evidence="1 2" key="1">
    <citation type="submission" date="2017-12" db="EMBL/GenBank/DDBJ databases">
        <title>Gene loss provides genomic basis for host adaptation in cereal stripe rust fungi.</title>
        <authorList>
            <person name="Xia C."/>
        </authorList>
    </citation>
    <scope>NUCLEOTIDE SEQUENCE [LARGE SCALE GENOMIC DNA]</scope>
    <source>
        <strain evidence="1 2">93TX-2</strain>
    </source>
</reference>
<organism evidence="1 2">
    <name type="scientific">Puccinia striiformis</name>
    <dbReference type="NCBI Taxonomy" id="27350"/>
    <lineage>
        <taxon>Eukaryota</taxon>
        <taxon>Fungi</taxon>
        <taxon>Dikarya</taxon>
        <taxon>Basidiomycota</taxon>
        <taxon>Pucciniomycotina</taxon>
        <taxon>Pucciniomycetes</taxon>
        <taxon>Pucciniales</taxon>
        <taxon>Pucciniaceae</taxon>
        <taxon>Puccinia</taxon>
    </lineage>
</organism>
<dbReference type="AlphaFoldDB" id="A0A2S4WDL3"/>
<reference evidence="2" key="3">
    <citation type="journal article" date="2018" name="Mol. Plant Microbe Interact.">
        <title>Genome sequence resources for the wheat stripe rust pathogen (Puccinia striiformis f. sp. tritici) and the barley stripe rust pathogen (Puccinia striiformis f. sp. hordei).</title>
        <authorList>
            <person name="Xia C."/>
            <person name="Wang M."/>
            <person name="Yin C."/>
            <person name="Cornejo O.E."/>
            <person name="Hulbert S.H."/>
            <person name="Chen X."/>
        </authorList>
    </citation>
    <scope>NUCLEOTIDE SEQUENCE [LARGE SCALE GENOMIC DNA]</scope>
    <source>
        <strain evidence="2">93TX-2</strain>
    </source>
</reference>
<protein>
    <submittedName>
        <fullName evidence="1">Uncharacterized protein</fullName>
    </submittedName>
</protein>
<dbReference type="EMBL" id="PKSM01000042">
    <property type="protein sequence ID" value="POW19832.1"/>
    <property type="molecule type" value="Genomic_DNA"/>
</dbReference>
<accession>A0A2S4WDL3</accession>
<reference evidence="2" key="2">
    <citation type="journal article" date="2018" name="BMC Genomics">
        <title>Genomic insights into host adaptation between the wheat stripe rust pathogen (Puccinia striiformis f. sp. tritici) and the barley stripe rust pathogen (Puccinia striiformis f. sp. hordei).</title>
        <authorList>
            <person name="Xia C."/>
            <person name="Wang M."/>
            <person name="Yin C."/>
            <person name="Cornejo O.E."/>
            <person name="Hulbert S.H."/>
            <person name="Chen X."/>
        </authorList>
    </citation>
    <scope>NUCLEOTIDE SEQUENCE [LARGE SCALE GENOMIC DNA]</scope>
    <source>
        <strain evidence="2">93TX-2</strain>
    </source>
</reference>
<name>A0A2S4WDL3_9BASI</name>
<sequence>MDNLEADVLPLDVDLDNGKFLVTSLETCIFQKDPGRTLDNKINLATMKYYTAYLITLQLTS</sequence>
<gene>
    <name evidence="1" type="ORF">PSHT_04184</name>
</gene>
<evidence type="ECO:0000313" key="1">
    <source>
        <dbReference type="EMBL" id="POW19832.1"/>
    </source>
</evidence>